<keyword evidence="3" id="KW-0820">tRNA-binding</keyword>
<evidence type="ECO:0000256" key="3">
    <source>
        <dbReference type="ARBA" id="ARBA00022555"/>
    </source>
</evidence>
<dbReference type="NCBIfam" id="TIGR00737">
    <property type="entry name" value="nifR3_yhdG"/>
    <property type="match status" value="1"/>
</dbReference>
<keyword evidence="8" id="KW-0694">RNA-binding</keyword>
<name>A0A4S2HF90_9PROT</name>
<evidence type="ECO:0000256" key="1">
    <source>
        <dbReference type="ARBA" id="ARBA00001917"/>
    </source>
</evidence>
<evidence type="ECO:0000313" key="17">
    <source>
        <dbReference type="Proteomes" id="UP000305451"/>
    </source>
</evidence>
<evidence type="ECO:0000256" key="14">
    <source>
        <dbReference type="PIRSR" id="PIRSR006621-2"/>
    </source>
</evidence>
<keyword evidence="7" id="KW-0521">NADP</keyword>
<comment type="caution">
    <text evidence="16">The sequence shown here is derived from an EMBL/GenBank/DDBJ whole genome shotgun (WGS) entry which is preliminary data.</text>
</comment>
<comment type="similarity">
    <text evidence="12">Belongs to the dus family.</text>
</comment>
<dbReference type="Pfam" id="PF01207">
    <property type="entry name" value="Dus"/>
    <property type="match status" value="1"/>
</dbReference>
<dbReference type="GO" id="GO:0050660">
    <property type="term" value="F:flavin adenine dinucleotide binding"/>
    <property type="evidence" value="ECO:0007669"/>
    <property type="project" value="InterPro"/>
</dbReference>
<evidence type="ECO:0000256" key="7">
    <source>
        <dbReference type="ARBA" id="ARBA00022857"/>
    </source>
</evidence>
<evidence type="ECO:0000256" key="4">
    <source>
        <dbReference type="ARBA" id="ARBA00022630"/>
    </source>
</evidence>
<keyword evidence="5 12" id="KW-0288">FMN</keyword>
<evidence type="ECO:0000256" key="9">
    <source>
        <dbReference type="ARBA" id="ARBA00023002"/>
    </source>
</evidence>
<evidence type="ECO:0000256" key="8">
    <source>
        <dbReference type="ARBA" id="ARBA00022884"/>
    </source>
</evidence>
<evidence type="ECO:0000259" key="15">
    <source>
        <dbReference type="Pfam" id="PF01207"/>
    </source>
</evidence>
<evidence type="ECO:0000256" key="6">
    <source>
        <dbReference type="ARBA" id="ARBA00022694"/>
    </source>
</evidence>
<sequence length="340" mass="36198">MMADTAATSTFSIGSVFVRGPCLLAPMSGVTDYPIRKQAWRFGAGLVVSEMVACETLAQGREDVVRRMRGDSGSGPRVIQLAGREAKWMDIGARIAADAGAEVIDINMGCPAKQVTRGLSGSALMRDLDHALGLIEATVRAVSLPVTLKMRLGWDQDSVNAPELARRAQDAGIQMVTVHGRTRQQFYKGQADWAAVRAVRDVCTLPLVVNGDIATPDEARTALRQSGADAVMVGRASQGRPWLPGAIGHALRDGGALVEPGVAIAGQALDEALADSVELYGEELGVRCMRKHFASFVDWAEPDADRAKQARAQLCRETSATRTRAALLAFCDTASRQAAA</sequence>
<dbReference type="Gene3D" id="1.10.1200.80">
    <property type="entry name" value="Putative flavin oxidoreducatase, domain 2"/>
    <property type="match status" value="1"/>
</dbReference>
<evidence type="ECO:0000256" key="5">
    <source>
        <dbReference type="ARBA" id="ARBA00022643"/>
    </source>
</evidence>
<accession>A0A4S2HF90</accession>
<evidence type="ECO:0000256" key="13">
    <source>
        <dbReference type="PIRSR" id="PIRSR006621-1"/>
    </source>
</evidence>
<feature type="binding site" evidence="14">
    <location>
        <position position="149"/>
    </location>
    <ligand>
        <name>FMN</name>
        <dbReference type="ChEBI" id="CHEBI:58210"/>
    </ligand>
</feature>
<dbReference type="AlphaFoldDB" id="A0A4S2HF90"/>
<comment type="catalytic activity">
    <reaction evidence="11">
        <text>a 5,6-dihydrouridine in tRNA + NAD(+) = a uridine in tRNA + NADH + H(+)</text>
        <dbReference type="Rhea" id="RHEA:54452"/>
        <dbReference type="Rhea" id="RHEA-COMP:13339"/>
        <dbReference type="Rhea" id="RHEA-COMP:13887"/>
        <dbReference type="ChEBI" id="CHEBI:15378"/>
        <dbReference type="ChEBI" id="CHEBI:57540"/>
        <dbReference type="ChEBI" id="CHEBI:57945"/>
        <dbReference type="ChEBI" id="CHEBI:65315"/>
        <dbReference type="ChEBI" id="CHEBI:74443"/>
    </reaction>
</comment>
<dbReference type="SUPFAM" id="SSF51395">
    <property type="entry name" value="FMN-linked oxidoreductases"/>
    <property type="match status" value="1"/>
</dbReference>
<evidence type="ECO:0000256" key="11">
    <source>
        <dbReference type="ARBA" id="ARBA00048802"/>
    </source>
</evidence>
<dbReference type="InterPro" id="IPR013785">
    <property type="entry name" value="Aldolase_TIM"/>
</dbReference>
<dbReference type="Proteomes" id="UP000305451">
    <property type="component" value="Unassembled WGS sequence"/>
</dbReference>
<organism evidence="16 17">
    <name type="scientific">Marinicauda pacifica</name>
    <dbReference type="NCBI Taxonomy" id="1133559"/>
    <lineage>
        <taxon>Bacteria</taxon>
        <taxon>Pseudomonadati</taxon>
        <taxon>Pseudomonadota</taxon>
        <taxon>Alphaproteobacteria</taxon>
        <taxon>Maricaulales</taxon>
        <taxon>Maricaulaceae</taxon>
        <taxon>Marinicauda</taxon>
    </lineage>
</organism>
<dbReference type="InterPro" id="IPR018517">
    <property type="entry name" value="tRNA_hU_synthase_CS"/>
</dbReference>
<keyword evidence="6 12" id="KW-0819">tRNA processing</keyword>
<dbReference type="OrthoDB" id="9764501at2"/>
<dbReference type="PROSITE" id="PS01136">
    <property type="entry name" value="UPF0034"/>
    <property type="match status" value="1"/>
</dbReference>
<keyword evidence="9 12" id="KW-0560">Oxidoreductase</keyword>
<dbReference type="PANTHER" id="PTHR45846">
    <property type="entry name" value="TRNA-DIHYDROURIDINE(47) SYNTHASE [NAD(P)(+)]-LIKE"/>
    <property type="match status" value="1"/>
</dbReference>
<proteinExistence type="inferred from homology"/>
<protein>
    <recommendedName>
        <fullName evidence="12">tRNA-dihydrouridine synthase</fullName>
        <ecNumber evidence="12">1.3.1.-</ecNumber>
    </recommendedName>
</protein>
<evidence type="ECO:0000313" key="16">
    <source>
        <dbReference type="EMBL" id="TGY94488.1"/>
    </source>
</evidence>
<dbReference type="InterPro" id="IPR035587">
    <property type="entry name" value="DUS-like_FMN-bd"/>
</dbReference>
<keyword evidence="17" id="KW-1185">Reference proteome</keyword>
<evidence type="ECO:0000256" key="10">
    <source>
        <dbReference type="ARBA" id="ARBA00048205"/>
    </source>
</evidence>
<evidence type="ECO:0000256" key="2">
    <source>
        <dbReference type="ARBA" id="ARBA00002790"/>
    </source>
</evidence>
<dbReference type="PIRSF" id="PIRSF006621">
    <property type="entry name" value="Dus"/>
    <property type="match status" value="1"/>
</dbReference>
<feature type="binding site" evidence="14">
    <location>
        <position position="179"/>
    </location>
    <ligand>
        <name>FMN</name>
        <dbReference type="ChEBI" id="CHEBI:58210"/>
    </ligand>
</feature>
<dbReference type="EMBL" id="SRXV01000001">
    <property type="protein sequence ID" value="TGY94488.1"/>
    <property type="molecule type" value="Genomic_DNA"/>
</dbReference>
<keyword evidence="14" id="KW-0547">Nucleotide-binding</keyword>
<dbReference type="InterPro" id="IPR024036">
    <property type="entry name" value="tRNA-dHydroUridine_Synthase_C"/>
</dbReference>
<comment type="function">
    <text evidence="2 12">Catalyzes the synthesis of 5,6-dihydrouridine (D), a modified base found in the D-loop of most tRNAs, via the reduction of the C5-C6 double bond in target uridines.</text>
</comment>
<dbReference type="InterPro" id="IPR004652">
    <property type="entry name" value="DusB-like"/>
</dbReference>
<dbReference type="PANTHER" id="PTHR45846:SF1">
    <property type="entry name" value="TRNA-DIHYDROURIDINE(47) SYNTHASE [NAD(P)(+)]-LIKE"/>
    <property type="match status" value="1"/>
</dbReference>
<keyword evidence="4 12" id="KW-0285">Flavoprotein</keyword>
<feature type="binding site" evidence="14">
    <location>
        <begin position="234"/>
        <end position="235"/>
    </location>
    <ligand>
        <name>FMN</name>
        <dbReference type="ChEBI" id="CHEBI:58210"/>
    </ligand>
</feature>
<dbReference type="GO" id="GO:0000049">
    <property type="term" value="F:tRNA binding"/>
    <property type="evidence" value="ECO:0007669"/>
    <property type="project" value="UniProtKB-KW"/>
</dbReference>
<evidence type="ECO:0000256" key="12">
    <source>
        <dbReference type="PIRNR" id="PIRNR006621"/>
    </source>
</evidence>
<feature type="active site" description="Proton donor" evidence="13">
    <location>
        <position position="110"/>
    </location>
</feature>
<reference evidence="16 17" key="1">
    <citation type="journal article" date="2013" name="Int. J. Syst. Evol. Microbiol.">
        <title>Marinicauda pacifica gen. nov., sp. nov., a prosthecate alphaproteobacterium of the family Hyphomonadaceae isolated from deep seawater.</title>
        <authorList>
            <person name="Zhang X.Y."/>
            <person name="Li G.W."/>
            <person name="Wang C.S."/>
            <person name="Zhang Y.J."/>
            <person name="Xu X.W."/>
            <person name="Li H."/>
            <person name="Liu A."/>
            <person name="Liu C."/>
            <person name="Xie B.B."/>
            <person name="Qin Q.L."/>
            <person name="Xu Z."/>
            <person name="Chen X.L."/>
            <person name="Zhou B.C."/>
            <person name="Zhang Y.Z."/>
        </authorList>
    </citation>
    <scope>NUCLEOTIDE SEQUENCE [LARGE SCALE GENOMIC DNA]</scope>
    <source>
        <strain evidence="16 17">P-1 km-3</strain>
    </source>
</reference>
<dbReference type="Gene3D" id="3.20.20.70">
    <property type="entry name" value="Aldolase class I"/>
    <property type="match status" value="1"/>
</dbReference>
<dbReference type="CDD" id="cd02801">
    <property type="entry name" value="DUS_like_FMN"/>
    <property type="match status" value="1"/>
</dbReference>
<dbReference type="EC" id="1.3.1.-" evidence="12"/>
<feature type="domain" description="DUS-like FMN-binding" evidence="15">
    <location>
        <begin position="23"/>
        <end position="314"/>
    </location>
</feature>
<gene>
    <name evidence="16" type="primary">dusB</name>
    <name evidence="16" type="ORF">E5162_04220</name>
</gene>
<comment type="cofactor">
    <cofactor evidence="1 12 14">
        <name>FMN</name>
        <dbReference type="ChEBI" id="CHEBI:58210"/>
    </cofactor>
</comment>
<feature type="binding site" evidence="14">
    <location>
        <position position="80"/>
    </location>
    <ligand>
        <name>FMN</name>
        <dbReference type="ChEBI" id="CHEBI:58210"/>
    </ligand>
</feature>
<dbReference type="InterPro" id="IPR001269">
    <property type="entry name" value="DUS_fam"/>
</dbReference>
<comment type="catalytic activity">
    <reaction evidence="10">
        <text>a 5,6-dihydrouridine in tRNA + NADP(+) = a uridine in tRNA + NADPH + H(+)</text>
        <dbReference type="Rhea" id="RHEA:23624"/>
        <dbReference type="Rhea" id="RHEA-COMP:13339"/>
        <dbReference type="Rhea" id="RHEA-COMP:13887"/>
        <dbReference type="ChEBI" id="CHEBI:15378"/>
        <dbReference type="ChEBI" id="CHEBI:57783"/>
        <dbReference type="ChEBI" id="CHEBI:58349"/>
        <dbReference type="ChEBI" id="CHEBI:65315"/>
        <dbReference type="ChEBI" id="CHEBI:74443"/>
    </reaction>
</comment>
<dbReference type="GO" id="GO:0017150">
    <property type="term" value="F:tRNA dihydrouridine synthase activity"/>
    <property type="evidence" value="ECO:0007669"/>
    <property type="project" value="InterPro"/>
</dbReference>